<dbReference type="InterPro" id="IPR009839">
    <property type="entry name" value="SseB_N"/>
</dbReference>
<feature type="region of interest" description="Disordered" evidence="1">
    <location>
        <begin position="1"/>
        <end position="28"/>
    </location>
</feature>
<gene>
    <name evidence="3" type="ORF">OVN18_03640</name>
</gene>
<organism evidence="3 4">
    <name type="scientific">Microcella daejeonensis</name>
    <dbReference type="NCBI Taxonomy" id="2994971"/>
    <lineage>
        <taxon>Bacteria</taxon>
        <taxon>Bacillati</taxon>
        <taxon>Actinomycetota</taxon>
        <taxon>Actinomycetes</taxon>
        <taxon>Micrococcales</taxon>
        <taxon>Microbacteriaceae</taxon>
        <taxon>Microcella</taxon>
    </lineage>
</organism>
<keyword evidence="4" id="KW-1185">Reference proteome</keyword>
<dbReference type="Pfam" id="PF07179">
    <property type="entry name" value="SseB"/>
    <property type="match status" value="1"/>
</dbReference>
<protein>
    <submittedName>
        <fullName evidence="3">Dehydrogenase</fullName>
    </submittedName>
</protein>
<evidence type="ECO:0000259" key="2">
    <source>
        <dbReference type="Pfam" id="PF07179"/>
    </source>
</evidence>
<dbReference type="Proteomes" id="UP001164706">
    <property type="component" value="Chromosome"/>
</dbReference>
<dbReference type="RefSeq" id="WP_267781995.1">
    <property type="nucleotide sequence ID" value="NZ_CP113089.1"/>
</dbReference>
<proteinExistence type="predicted"/>
<dbReference type="AlphaFoldDB" id="A0A9E8S9K2"/>
<accession>A0A9E8S9K2</accession>
<dbReference type="EMBL" id="CP113089">
    <property type="protein sequence ID" value="WAB82114.1"/>
    <property type="molecule type" value="Genomic_DNA"/>
</dbReference>
<sequence length="152" mass="16666">MPKKKRPSRNGGLPRGARPAALPESTLPPEQRLAAALEKQDAAAVAFALRNDHVIVPLLPVDGPPQVRVFRQGEAEKYMLLLFSSPQAYVAMLPQETDHRVLAYDRATLTDFIQQNIGVLEAIWFDLAGPHSMQAEPQDVLDALLLEADPAP</sequence>
<name>A0A9E8S9K2_9MICO</name>
<evidence type="ECO:0000313" key="4">
    <source>
        <dbReference type="Proteomes" id="UP001164706"/>
    </source>
</evidence>
<dbReference type="KEGG" id="mdb:OVN18_03640"/>
<feature type="domain" description="SseB protein N-terminal" evidence="2">
    <location>
        <begin position="31"/>
        <end position="140"/>
    </location>
</feature>
<reference evidence="3" key="1">
    <citation type="submission" date="2022-11" db="EMBL/GenBank/DDBJ databases">
        <title>Description of Microcella daejonensis nov. sp, isolated from riverside soil.</title>
        <authorList>
            <person name="Molina K.M."/>
            <person name="Kim S.B."/>
        </authorList>
    </citation>
    <scope>NUCLEOTIDE SEQUENCE</scope>
    <source>
        <strain evidence="3">MMS21-STM12</strain>
    </source>
</reference>
<evidence type="ECO:0000256" key="1">
    <source>
        <dbReference type="SAM" id="MobiDB-lite"/>
    </source>
</evidence>
<evidence type="ECO:0000313" key="3">
    <source>
        <dbReference type="EMBL" id="WAB82114.1"/>
    </source>
</evidence>